<name>A0A9P4TF39_CURKU</name>
<dbReference type="AlphaFoldDB" id="A0A9P4TF39"/>
<keyword evidence="3" id="KW-1185">Reference proteome</keyword>
<sequence>MPSPLEHITLEDVESWAKVEFPGSFAALRAWKCTGFFERPFDGAEIDGDIVLQSILILALPVGETSAGTSVFARIADNNDVELFTTTMHARNQVDKGLAIATPIKDTVGICLHEPFKFAIEGNGPAGVDRLEALIRYYFLAQGMASAVQGCLKYFKKYFRAACHNVAQSVGATVKEDYDDTLSDKTLPDHTAYTNVAGIRDTATATRTLNAQLQVMDEIYGDFKASLMKQSSELQAADKNEMTRLRVKIEEQQSKIKLLEVDQAVLRAQLEMRKVNLTAAEKEVASWKAQYEGLKKTLEGAPGRRL</sequence>
<dbReference type="EMBL" id="SWKU01000009">
    <property type="protein sequence ID" value="KAF3003559.1"/>
    <property type="molecule type" value="Genomic_DNA"/>
</dbReference>
<accession>A0A9P4TF39</accession>
<protein>
    <submittedName>
        <fullName evidence="2">Uncharacterized protein</fullName>
    </submittedName>
</protein>
<proteinExistence type="predicted"/>
<dbReference type="OrthoDB" id="3770798at2759"/>
<evidence type="ECO:0000313" key="2">
    <source>
        <dbReference type="EMBL" id="KAF3003559.1"/>
    </source>
</evidence>
<comment type="caution">
    <text evidence="2">The sequence shown here is derived from an EMBL/GenBank/DDBJ whole genome shotgun (WGS) entry which is preliminary data.</text>
</comment>
<dbReference type="Proteomes" id="UP000801428">
    <property type="component" value="Unassembled WGS sequence"/>
</dbReference>
<reference evidence="2" key="1">
    <citation type="submission" date="2019-04" db="EMBL/GenBank/DDBJ databases">
        <title>Sequencing of skin fungus with MAO and IRED activity.</title>
        <authorList>
            <person name="Marsaioli A.J."/>
            <person name="Bonatto J.M.C."/>
            <person name="Reis Junior O."/>
        </authorList>
    </citation>
    <scope>NUCLEOTIDE SEQUENCE</scope>
    <source>
        <strain evidence="2">30M1</strain>
    </source>
</reference>
<evidence type="ECO:0000313" key="3">
    <source>
        <dbReference type="Proteomes" id="UP000801428"/>
    </source>
</evidence>
<feature type="coiled-coil region" evidence="1">
    <location>
        <begin position="242"/>
        <end position="297"/>
    </location>
</feature>
<gene>
    <name evidence="2" type="ORF">E8E13_006252</name>
</gene>
<keyword evidence="1" id="KW-0175">Coiled coil</keyword>
<evidence type="ECO:0000256" key="1">
    <source>
        <dbReference type="SAM" id="Coils"/>
    </source>
</evidence>
<organism evidence="2 3">
    <name type="scientific">Curvularia kusanoi</name>
    <name type="common">Cochliobolus kusanoi</name>
    <dbReference type="NCBI Taxonomy" id="90978"/>
    <lineage>
        <taxon>Eukaryota</taxon>
        <taxon>Fungi</taxon>
        <taxon>Dikarya</taxon>
        <taxon>Ascomycota</taxon>
        <taxon>Pezizomycotina</taxon>
        <taxon>Dothideomycetes</taxon>
        <taxon>Pleosporomycetidae</taxon>
        <taxon>Pleosporales</taxon>
        <taxon>Pleosporineae</taxon>
        <taxon>Pleosporaceae</taxon>
        <taxon>Curvularia</taxon>
    </lineage>
</organism>